<evidence type="ECO:0000256" key="1">
    <source>
        <dbReference type="SAM" id="Coils"/>
    </source>
</evidence>
<feature type="coiled-coil region" evidence="1">
    <location>
        <begin position="12"/>
        <end position="39"/>
    </location>
</feature>
<evidence type="ECO:0000313" key="3">
    <source>
        <dbReference type="Proteomes" id="UP001362999"/>
    </source>
</evidence>
<comment type="caution">
    <text evidence="2">The sequence shown here is derived from an EMBL/GenBank/DDBJ whole genome shotgun (WGS) entry which is preliminary data.</text>
</comment>
<dbReference type="AlphaFoldDB" id="A0AAV9ZTM3"/>
<dbReference type="InterPro" id="IPR032675">
    <property type="entry name" value="LRR_dom_sf"/>
</dbReference>
<organism evidence="2 3">
    <name type="scientific">Favolaschia claudopus</name>
    <dbReference type="NCBI Taxonomy" id="2862362"/>
    <lineage>
        <taxon>Eukaryota</taxon>
        <taxon>Fungi</taxon>
        <taxon>Dikarya</taxon>
        <taxon>Basidiomycota</taxon>
        <taxon>Agaricomycotina</taxon>
        <taxon>Agaricomycetes</taxon>
        <taxon>Agaricomycetidae</taxon>
        <taxon>Agaricales</taxon>
        <taxon>Marasmiineae</taxon>
        <taxon>Mycenaceae</taxon>
        <taxon>Favolaschia</taxon>
    </lineage>
</organism>
<dbReference type="Gene3D" id="1.20.1280.50">
    <property type="match status" value="1"/>
</dbReference>
<proteinExistence type="predicted"/>
<gene>
    <name evidence="2" type="ORF">R3P38DRAFT_3089132</name>
</gene>
<protein>
    <submittedName>
        <fullName evidence="2">F-box domain-containing protein</fullName>
    </submittedName>
</protein>
<name>A0AAV9ZTM3_9AGAR</name>
<evidence type="ECO:0000313" key="2">
    <source>
        <dbReference type="EMBL" id="KAK6992096.1"/>
    </source>
</evidence>
<sequence>MLPSLAADRALLEDLDGQISELKRSIEVLRQQKSAVQQRLGAYKYPVLSLPNEIISEIFIRFLPAYPECPPSQGPRSPTFLTQICRSWRGIALSTPELWRALSLSVGLGQQLGDLWLDRAGSCPLSLEVDEFHSTNGPEAVAAMLSYLGRCEYLRLRLYESQSQLSTIQDAMSDDTMALLRHLDLEFDHDEDLVFHDVPLLRSVVLDYNAATHVVLPWTQLTSVTLREFFYSDCVSMLLKTPNLISFRLDEFSVDRPPDWDPPDVPLLHLQSLVITSMKSSSVRRSDCLSPFLAPAIRKLHIPEIMLGLHPIPALTSFVSRSGCQLEHVHVSGNRLASDHSYRTALALSSLKLLVLSEPCVSSEVEEGEEHSPSDPIHFA</sequence>
<dbReference type="EMBL" id="JAWWNJ010000113">
    <property type="protein sequence ID" value="KAK6992096.1"/>
    <property type="molecule type" value="Genomic_DNA"/>
</dbReference>
<keyword evidence="3" id="KW-1185">Reference proteome</keyword>
<reference evidence="2 3" key="1">
    <citation type="journal article" date="2024" name="J Genomics">
        <title>Draft genome sequencing and assembly of Favolaschia claudopus CIRM-BRFM 2984 isolated from oak limbs.</title>
        <authorList>
            <person name="Navarro D."/>
            <person name="Drula E."/>
            <person name="Chaduli D."/>
            <person name="Cazenave R."/>
            <person name="Ahrendt S."/>
            <person name="Wang J."/>
            <person name="Lipzen A."/>
            <person name="Daum C."/>
            <person name="Barry K."/>
            <person name="Grigoriev I.V."/>
            <person name="Favel A."/>
            <person name="Rosso M.N."/>
            <person name="Martin F."/>
        </authorList>
    </citation>
    <scope>NUCLEOTIDE SEQUENCE [LARGE SCALE GENOMIC DNA]</scope>
    <source>
        <strain evidence="2 3">CIRM-BRFM 2984</strain>
    </source>
</reference>
<dbReference type="Proteomes" id="UP001362999">
    <property type="component" value="Unassembled WGS sequence"/>
</dbReference>
<keyword evidence="1" id="KW-0175">Coiled coil</keyword>
<dbReference type="Gene3D" id="3.80.10.10">
    <property type="entry name" value="Ribonuclease Inhibitor"/>
    <property type="match status" value="1"/>
</dbReference>
<accession>A0AAV9ZTM3</accession>
<dbReference type="SUPFAM" id="SSF52058">
    <property type="entry name" value="L domain-like"/>
    <property type="match status" value="1"/>
</dbReference>